<sequence length="220" mass="24268">MGVSVQYPDPVKEDLFGLNDWGQIWSNFKEVDLVAELGSALEDALILLSTSAPHLEGCEVCFVEKNKDCGELIINQDEPSMLTSNTKLGENVSLPCSGNVLFHDVRVNGNDKISNAALDEHCSLESGNPMSLPTSLKVVSAMKGSREKQGLQVEKMSVSWAADVYDPPPISQSHTVTRQMNKKSHPHKHKQHKAKSSRSSNIDKKQRHRKRNSSSKAASY</sequence>
<dbReference type="PANTHER" id="PTHR34952">
    <property type="entry name" value="OS05G0113500 PROTEIN"/>
    <property type="match status" value="1"/>
</dbReference>
<dbReference type="Proteomes" id="UP000306102">
    <property type="component" value="Unassembled WGS sequence"/>
</dbReference>
<gene>
    <name evidence="2" type="ORF">TEA_019729</name>
</gene>
<comment type="caution">
    <text evidence="2">The sequence shown here is derived from an EMBL/GenBank/DDBJ whole genome shotgun (WGS) entry which is preliminary data.</text>
</comment>
<feature type="compositionally biased region" description="Basic residues" evidence="1">
    <location>
        <begin position="180"/>
        <end position="196"/>
    </location>
</feature>
<dbReference type="PANTHER" id="PTHR34952:SF2">
    <property type="entry name" value="OS05G0113500 PROTEIN"/>
    <property type="match status" value="1"/>
</dbReference>
<evidence type="ECO:0000313" key="2">
    <source>
        <dbReference type="EMBL" id="THG09764.1"/>
    </source>
</evidence>
<dbReference type="AlphaFoldDB" id="A0A4S4E2U5"/>
<dbReference type="EMBL" id="SDRB02008277">
    <property type="protein sequence ID" value="THG09764.1"/>
    <property type="molecule type" value="Genomic_DNA"/>
</dbReference>
<keyword evidence="3" id="KW-1185">Reference proteome</keyword>
<evidence type="ECO:0000256" key="1">
    <source>
        <dbReference type="SAM" id="MobiDB-lite"/>
    </source>
</evidence>
<proteinExistence type="predicted"/>
<reference evidence="2 3" key="1">
    <citation type="journal article" date="2018" name="Proc. Natl. Acad. Sci. U.S.A.">
        <title>Draft genome sequence of Camellia sinensis var. sinensis provides insights into the evolution of the tea genome and tea quality.</title>
        <authorList>
            <person name="Wei C."/>
            <person name="Yang H."/>
            <person name="Wang S."/>
            <person name="Zhao J."/>
            <person name="Liu C."/>
            <person name="Gao L."/>
            <person name="Xia E."/>
            <person name="Lu Y."/>
            <person name="Tai Y."/>
            <person name="She G."/>
            <person name="Sun J."/>
            <person name="Cao H."/>
            <person name="Tong W."/>
            <person name="Gao Q."/>
            <person name="Li Y."/>
            <person name="Deng W."/>
            <person name="Jiang X."/>
            <person name="Wang W."/>
            <person name="Chen Q."/>
            <person name="Zhang S."/>
            <person name="Li H."/>
            <person name="Wu J."/>
            <person name="Wang P."/>
            <person name="Li P."/>
            <person name="Shi C."/>
            <person name="Zheng F."/>
            <person name="Jian J."/>
            <person name="Huang B."/>
            <person name="Shan D."/>
            <person name="Shi M."/>
            <person name="Fang C."/>
            <person name="Yue Y."/>
            <person name="Li F."/>
            <person name="Li D."/>
            <person name="Wei S."/>
            <person name="Han B."/>
            <person name="Jiang C."/>
            <person name="Yin Y."/>
            <person name="Xia T."/>
            <person name="Zhang Z."/>
            <person name="Bennetzen J.L."/>
            <person name="Zhao S."/>
            <person name="Wan X."/>
        </authorList>
    </citation>
    <scope>NUCLEOTIDE SEQUENCE [LARGE SCALE GENOMIC DNA]</scope>
    <source>
        <strain evidence="3">cv. Shuchazao</strain>
        <tissue evidence="2">Leaf</tissue>
    </source>
</reference>
<name>A0A4S4E2U5_CAMSN</name>
<protein>
    <submittedName>
        <fullName evidence="2">Uncharacterized protein</fullName>
    </submittedName>
</protein>
<evidence type="ECO:0000313" key="3">
    <source>
        <dbReference type="Proteomes" id="UP000306102"/>
    </source>
</evidence>
<organism evidence="2 3">
    <name type="scientific">Camellia sinensis var. sinensis</name>
    <name type="common">China tea</name>
    <dbReference type="NCBI Taxonomy" id="542762"/>
    <lineage>
        <taxon>Eukaryota</taxon>
        <taxon>Viridiplantae</taxon>
        <taxon>Streptophyta</taxon>
        <taxon>Embryophyta</taxon>
        <taxon>Tracheophyta</taxon>
        <taxon>Spermatophyta</taxon>
        <taxon>Magnoliopsida</taxon>
        <taxon>eudicotyledons</taxon>
        <taxon>Gunneridae</taxon>
        <taxon>Pentapetalae</taxon>
        <taxon>asterids</taxon>
        <taxon>Ericales</taxon>
        <taxon>Theaceae</taxon>
        <taxon>Camellia</taxon>
    </lineage>
</organism>
<accession>A0A4S4E2U5</accession>
<feature type="region of interest" description="Disordered" evidence="1">
    <location>
        <begin position="164"/>
        <end position="220"/>
    </location>
</feature>